<dbReference type="Proteomes" id="UP000011687">
    <property type="component" value="Unassembled WGS sequence"/>
</dbReference>
<dbReference type="PATRIC" id="fig|662475.6.peg.1823"/>
<proteinExistence type="predicted"/>
<evidence type="ECO:0000313" key="1">
    <source>
        <dbReference type="EMBL" id="EMA18400.1"/>
    </source>
</evidence>
<accession>M0KEZ4</accession>
<reference evidence="1 2" key="1">
    <citation type="journal article" date="2014" name="PLoS Genet.">
        <title>Phylogenetically driven sequencing of extremely halophilic archaea reveals strategies for static and dynamic osmo-response.</title>
        <authorList>
            <person name="Becker E.A."/>
            <person name="Seitzer P.M."/>
            <person name="Tritt A."/>
            <person name="Larsen D."/>
            <person name="Krusor M."/>
            <person name="Yao A.I."/>
            <person name="Wu D."/>
            <person name="Madern D."/>
            <person name="Eisen J.A."/>
            <person name="Darling A.E."/>
            <person name="Facciotti M.T."/>
        </authorList>
    </citation>
    <scope>NUCLEOTIDE SEQUENCE [LARGE SCALE GENOMIC DNA]</scope>
    <source>
        <strain evidence="1 2">ATCC 33799</strain>
    </source>
</reference>
<organism evidence="1 2">
    <name type="scientific">Haloarcula marismortui ATCC 33799</name>
    <dbReference type="NCBI Taxonomy" id="662475"/>
    <lineage>
        <taxon>Archaea</taxon>
        <taxon>Methanobacteriati</taxon>
        <taxon>Methanobacteriota</taxon>
        <taxon>Stenosarchaea group</taxon>
        <taxon>Halobacteria</taxon>
        <taxon>Halobacteriales</taxon>
        <taxon>Haloarculaceae</taxon>
        <taxon>Haloarcula</taxon>
    </lineage>
</organism>
<gene>
    <name evidence="1" type="ORF">C435_09359</name>
</gene>
<dbReference type="AlphaFoldDB" id="M0KEZ4"/>
<protein>
    <submittedName>
        <fullName evidence="1">Uncharacterized protein</fullName>
    </submittedName>
</protein>
<comment type="caution">
    <text evidence="1">The sequence shown here is derived from an EMBL/GenBank/DDBJ whole genome shotgun (WGS) entry which is preliminary data.</text>
</comment>
<evidence type="ECO:0000313" key="2">
    <source>
        <dbReference type="Proteomes" id="UP000011687"/>
    </source>
</evidence>
<dbReference type="RefSeq" id="WP_007188963.1">
    <property type="nucleotide sequence ID" value="NZ_AOLS01000053.1"/>
</dbReference>
<sequence>MNAAGTATLGDFGAGGPRSDALIDRERAAQEAATGEWEFLAAGNDTIGWHIPDTGATVLLKRSDAGWTLERATKLVGTRSTLDAGLELASSYMTDRQTGGSLDMAMIEREQWRREERHRVPAALARARFWQSVAPHKIGFWDAVDETLLAHYPGCRYKRRTTLDDFREEDS</sequence>
<dbReference type="EMBL" id="AOLS01000053">
    <property type="protein sequence ID" value="EMA18400.1"/>
    <property type="molecule type" value="Genomic_DNA"/>
</dbReference>
<keyword evidence="2" id="KW-1185">Reference proteome</keyword>
<name>M0KEZ4_9EURY</name>